<evidence type="ECO:0000313" key="2">
    <source>
        <dbReference type="Proteomes" id="UP001497522"/>
    </source>
</evidence>
<proteinExistence type="predicted"/>
<accession>A0ABP1BZZ4</accession>
<evidence type="ECO:0000313" key="1">
    <source>
        <dbReference type="EMBL" id="CAK9882027.1"/>
    </source>
</evidence>
<dbReference type="Proteomes" id="UP001497522">
    <property type="component" value="Chromosome 8"/>
</dbReference>
<keyword evidence="2" id="KW-1185">Reference proteome</keyword>
<sequence>MYPTPITDNEQLEMASASSNVAGPRFGNGGVVSDNSTALLLACFGALIAQERGAASVKILISSLTPDMLAELVIVNMQQIICPVLPLLFHQGLALK</sequence>
<organism evidence="1 2">
    <name type="scientific">Sphagnum jensenii</name>
    <dbReference type="NCBI Taxonomy" id="128206"/>
    <lineage>
        <taxon>Eukaryota</taxon>
        <taxon>Viridiplantae</taxon>
        <taxon>Streptophyta</taxon>
        <taxon>Embryophyta</taxon>
        <taxon>Bryophyta</taxon>
        <taxon>Sphagnophytina</taxon>
        <taxon>Sphagnopsida</taxon>
        <taxon>Sphagnales</taxon>
        <taxon>Sphagnaceae</taxon>
        <taxon>Sphagnum</taxon>
    </lineage>
</organism>
<gene>
    <name evidence="1" type="ORF">CSSPJE1EN2_LOCUS23383</name>
</gene>
<reference evidence="1" key="1">
    <citation type="submission" date="2024-03" db="EMBL/GenBank/DDBJ databases">
        <authorList>
            <consortium name="ELIXIR-Norway"/>
            <consortium name="Elixir Norway"/>
        </authorList>
    </citation>
    <scope>NUCLEOTIDE SEQUENCE</scope>
</reference>
<name>A0ABP1BZZ4_9BRYO</name>
<dbReference type="EMBL" id="OZ023709">
    <property type="protein sequence ID" value="CAK9882027.1"/>
    <property type="molecule type" value="Genomic_DNA"/>
</dbReference>
<protein>
    <submittedName>
        <fullName evidence="1">Uncharacterized protein</fullName>
    </submittedName>
</protein>